<accession>A0A8H5C9J6</accession>
<organism evidence="3 4">
    <name type="scientific">Tetrapyrgos nigripes</name>
    <dbReference type="NCBI Taxonomy" id="182062"/>
    <lineage>
        <taxon>Eukaryota</taxon>
        <taxon>Fungi</taxon>
        <taxon>Dikarya</taxon>
        <taxon>Basidiomycota</taxon>
        <taxon>Agaricomycotina</taxon>
        <taxon>Agaricomycetes</taxon>
        <taxon>Agaricomycetidae</taxon>
        <taxon>Agaricales</taxon>
        <taxon>Marasmiineae</taxon>
        <taxon>Marasmiaceae</taxon>
        <taxon>Tetrapyrgos</taxon>
    </lineage>
</organism>
<dbReference type="InterPro" id="IPR024752">
    <property type="entry name" value="Myb/SANT-like_dom"/>
</dbReference>
<proteinExistence type="predicted"/>
<evidence type="ECO:0000256" key="1">
    <source>
        <dbReference type="SAM" id="MobiDB-lite"/>
    </source>
</evidence>
<dbReference type="EMBL" id="JAACJM010000207">
    <property type="protein sequence ID" value="KAF5337770.1"/>
    <property type="molecule type" value="Genomic_DNA"/>
</dbReference>
<dbReference type="AlphaFoldDB" id="A0A8H5C9J6"/>
<dbReference type="PANTHER" id="PTHR46929:SF3">
    <property type="entry name" value="MYB_SANT-LIKE DOMAIN-CONTAINING PROTEIN"/>
    <property type="match status" value="1"/>
</dbReference>
<protein>
    <recommendedName>
        <fullName evidence="2">Myb/SANT-like domain-containing protein</fullName>
    </recommendedName>
</protein>
<dbReference type="Proteomes" id="UP000559256">
    <property type="component" value="Unassembled WGS sequence"/>
</dbReference>
<evidence type="ECO:0000259" key="2">
    <source>
        <dbReference type="Pfam" id="PF12776"/>
    </source>
</evidence>
<keyword evidence="4" id="KW-1185">Reference proteome</keyword>
<feature type="domain" description="Myb/SANT-like" evidence="2">
    <location>
        <begin position="48"/>
        <end position="136"/>
    </location>
</feature>
<evidence type="ECO:0000313" key="3">
    <source>
        <dbReference type="EMBL" id="KAF5337770.1"/>
    </source>
</evidence>
<name>A0A8H5C9J6_9AGAR</name>
<dbReference type="InterPro" id="IPR012337">
    <property type="entry name" value="RNaseH-like_sf"/>
</dbReference>
<dbReference type="Pfam" id="PF12776">
    <property type="entry name" value="Myb_DNA-bind_3"/>
    <property type="match status" value="1"/>
</dbReference>
<feature type="compositionally biased region" description="Polar residues" evidence="1">
    <location>
        <begin position="29"/>
        <end position="45"/>
    </location>
</feature>
<comment type="caution">
    <text evidence="3">The sequence shown here is derived from an EMBL/GenBank/DDBJ whole genome shotgun (WGS) entry which is preliminary data.</text>
</comment>
<evidence type="ECO:0000313" key="4">
    <source>
        <dbReference type="Proteomes" id="UP000559256"/>
    </source>
</evidence>
<gene>
    <name evidence="3" type="ORF">D9758_016627</name>
</gene>
<dbReference type="PANTHER" id="PTHR46929">
    <property type="entry name" value="EXPRESSED PROTEIN"/>
    <property type="match status" value="1"/>
</dbReference>
<feature type="region of interest" description="Disordered" evidence="1">
    <location>
        <begin position="1"/>
        <end position="45"/>
    </location>
</feature>
<dbReference type="SUPFAM" id="SSF53098">
    <property type="entry name" value="Ribonuclease H-like"/>
    <property type="match status" value="1"/>
</dbReference>
<dbReference type="OrthoDB" id="3226942at2759"/>
<sequence length="1048" mass="115866">MKICQAAPWEAQRFQKQAQGQRYDDSKAQENQNPHQNLHSSSRANYSADDDKVLMAIFLDQKGEGNQMDNGGWKSKAINAAVKALEGSEKKSGGAPKSPSSIHDHYDFLKNEFKNFNSLAEKSGWGWDEENQRVEAIASQPHLASYRDKTFHIYAEMKELLQGALATGNEAFHAGAAQDSDSDISSESGNEADVSFEDIAAATKGTKCKSSALDGLKSKKHSHLDHGGKPSTAESISGMTHAIDNVAIAIAASESEADKKAKKDAIRLVQGMDGLSKPEIAKILVLISKDVSFVELLLEIDNEETRMEVLRRDFASPVHAHSKCLPPESLKDRLAAKYFIQRQKVGNKSGRYLHECSFCHTELEHCDNKLLKHLSSPEKCPGVPSDVCKEANRALMAKTGVTADALNNLGLPKPKEDPAATSEEIGISIEERNRGRKGRGQEEKGAEGYKVGLVCGLWDVKGGNSRCACKIIQLFTHLSSDILSMGEPPSHLQRILSSWPSAIQFSLRALGGTVAANNKTSPVVLCLEDMTADRASADCHVQSIKVGIEKMELDVKTIIAVTTDNPTVMQAARRKMEEEYIGFSHSRIVSYEPFKRILTGTARFVSYFNGSHFWGGQLEFAAKALGIKRGLETKTDTRWYSLSKQGLSVEEHKRPSRHVCIREDATKKTNGYSPVAADIVHLVLHDDTFWDWLNQLLQVIKPLVDVIGNLEARDTNLADCMLELIRCAHHMNKLVFEPDDNYGFFLHAKAVFNCEFIAMNTDKHSLALFLHPMCCKLAVHATVKGRTLLDLKQTALAIAHKWRWDGVRAHKLADDMEHYFHCHAPFTGHAKDGLSWWENLAIDANDHPIKTLAITLFEVVPHAADVERLFSDLGAIQGDLRTRLSVEHSEELGMMRSHYNATLVDQGLRRRYRHGHMHTKNESGINSDTLGSLETNFLYGSQTSPIEVPDGEDSHADLVADPVSSITSSDVDQAFARLAEEAKEAQELPLELEIEGQTITAAEQFDEKELERINKGLGPESFQDNVSIHVSDAGGSSEWSIDSILSAN</sequence>
<reference evidence="3 4" key="1">
    <citation type="journal article" date="2020" name="ISME J.">
        <title>Uncovering the hidden diversity of litter-decomposition mechanisms in mushroom-forming fungi.</title>
        <authorList>
            <person name="Floudas D."/>
            <person name="Bentzer J."/>
            <person name="Ahren D."/>
            <person name="Johansson T."/>
            <person name="Persson P."/>
            <person name="Tunlid A."/>
        </authorList>
    </citation>
    <scope>NUCLEOTIDE SEQUENCE [LARGE SCALE GENOMIC DNA]</scope>
    <source>
        <strain evidence="3 4">CBS 291.85</strain>
    </source>
</reference>